<dbReference type="AlphaFoldDB" id="A0AA88EKF4"/>
<dbReference type="EMBL" id="BTGU01013078">
    <property type="protein sequence ID" value="GMN72991.1"/>
    <property type="molecule type" value="Genomic_DNA"/>
</dbReference>
<comment type="caution">
    <text evidence="2">The sequence shown here is derived from an EMBL/GenBank/DDBJ whole genome shotgun (WGS) entry which is preliminary data.</text>
</comment>
<keyword evidence="1" id="KW-1133">Transmembrane helix</keyword>
<name>A0AA88EKF4_FICCA</name>
<sequence length="164" mass="18564">MRTTKGERVVVGSVEFNGWSKACFVTYLFAIKTEEEDGVALILSGANDDRRFIWDLYRPAESGWYLKLLIEASSGTVWTSMAMVKKLILMRVFWMSMALSMDFFVGFCERVILVASIRKVGGKIATRFGDEQDDETLANDLCLTSRRGLRSFLGCVGSKRHPWP</sequence>
<gene>
    <name evidence="2" type="ORF">TIFTF001_053625</name>
</gene>
<evidence type="ECO:0000313" key="2">
    <source>
        <dbReference type="EMBL" id="GMN72991.1"/>
    </source>
</evidence>
<accession>A0AA88EKF4</accession>
<protein>
    <submittedName>
        <fullName evidence="2">Uncharacterized protein</fullName>
    </submittedName>
</protein>
<organism evidence="2 3">
    <name type="scientific">Ficus carica</name>
    <name type="common">Common fig</name>
    <dbReference type="NCBI Taxonomy" id="3494"/>
    <lineage>
        <taxon>Eukaryota</taxon>
        <taxon>Viridiplantae</taxon>
        <taxon>Streptophyta</taxon>
        <taxon>Embryophyta</taxon>
        <taxon>Tracheophyta</taxon>
        <taxon>Spermatophyta</taxon>
        <taxon>Magnoliopsida</taxon>
        <taxon>eudicotyledons</taxon>
        <taxon>Gunneridae</taxon>
        <taxon>Pentapetalae</taxon>
        <taxon>rosids</taxon>
        <taxon>fabids</taxon>
        <taxon>Rosales</taxon>
        <taxon>Moraceae</taxon>
        <taxon>Ficeae</taxon>
        <taxon>Ficus</taxon>
    </lineage>
</organism>
<keyword evidence="1" id="KW-0812">Transmembrane</keyword>
<dbReference type="Proteomes" id="UP001187192">
    <property type="component" value="Unassembled WGS sequence"/>
</dbReference>
<evidence type="ECO:0000313" key="3">
    <source>
        <dbReference type="Proteomes" id="UP001187192"/>
    </source>
</evidence>
<keyword evidence="3" id="KW-1185">Reference proteome</keyword>
<evidence type="ECO:0000256" key="1">
    <source>
        <dbReference type="SAM" id="Phobius"/>
    </source>
</evidence>
<feature type="non-terminal residue" evidence="2">
    <location>
        <position position="1"/>
    </location>
</feature>
<proteinExistence type="predicted"/>
<reference evidence="2" key="1">
    <citation type="submission" date="2023-07" db="EMBL/GenBank/DDBJ databases">
        <title>draft genome sequence of fig (Ficus carica).</title>
        <authorList>
            <person name="Takahashi T."/>
            <person name="Nishimura K."/>
        </authorList>
    </citation>
    <scope>NUCLEOTIDE SEQUENCE</scope>
</reference>
<feature type="transmembrane region" description="Helical" evidence="1">
    <location>
        <begin position="88"/>
        <end position="107"/>
    </location>
</feature>
<keyword evidence="1" id="KW-0472">Membrane</keyword>